<gene>
    <name evidence="1" type="ORF">BDD18_0079</name>
</gene>
<name>A0A543LI79_9BURK</name>
<dbReference type="RefSeq" id="WP_142080745.1">
    <property type="nucleotide sequence ID" value="NZ_VFPV01000001.1"/>
</dbReference>
<evidence type="ECO:0000313" key="1">
    <source>
        <dbReference type="EMBL" id="TQN07000.1"/>
    </source>
</evidence>
<evidence type="ECO:0000313" key="2">
    <source>
        <dbReference type="Proteomes" id="UP000316993"/>
    </source>
</evidence>
<accession>A0A543LI79</accession>
<dbReference type="Proteomes" id="UP000316993">
    <property type="component" value="Unassembled WGS sequence"/>
</dbReference>
<dbReference type="AlphaFoldDB" id="A0A543LI79"/>
<protein>
    <submittedName>
        <fullName evidence="1">Uncharacterized protein</fullName>
    </submittedName>
</protein>
<proteinExistence type="predicted"/>
<comment type="caution">
    <text evidence="1">The sequence shown here is derived from an EMBL/GenBank/DDBJ whole genome shotgun (WGS) entry which is preliminary data.</text>
</comment>
<organism evidence="1 2">
    <name type="scientific">Acidovorax temperans</name>
    <dbReference type="NCBI Taxonomy" id="80878"/>
    <lineage>
        <taxon>Bacteria</taxon>
        <taxon>Pseudomonadati</taxon>
        <taxon>Pseudomonadota</taxon>
        <taxon>Betaproteobacteria</taxon>
        <taxon>Burkholderiales</taxon>
        <taxon>Comamonadaceae</taxon>
        <taxon>Acidovorax</taxon>
    </lineage>
</organism>
<reference evidence="1 2" key="1">
    <citation type="submission" date="2019-06" db="EMBL/GenBank/DDBJ databases">
        <title>Genomic Encyclopedia of Archaeal and Bacterial Type Strains, Phase II (KMG-II): from individual species to whole genera.</title>
        <authorList>
            <person name="Goeker M."/>
        </authorList>
    </citation>
    <scope>NUCLEOTIDE SEQUENCE [LARGE SCALE GENOMIC DNA]</scope>
    <source>
        <strain evidence="1 2">DSM 7270</strain>
    </source>
</reference>
<dbReference type="EMBL" id="VFPV01000001">
    <property type="protein sequence ID" value="TQN07000.1"/>
    <property type="molecule type" value="Genomic_DNA"/>
</dbReference>
<sequence length="139" mass="15574">MLLTDIAVEHTLVSKKDGVRQTFLLHPFTDTQRDSLGKFELVRDVSQPGFKDVKRSTFVSFHQLAELYAKGLLDEFGFSVRMCPGKGTYPAKLPAKKILPTSIKPRSSFDLAVQKVDIAKPATRELRTALLRTNVKLEA</sequence>